<feature type="transmembrane region" description="Helical" evidence="9">
    <location>
        <begin position="400"/>
        <end position="422"/>
    </location>
</feature>
<dbReference type="OMA" id="RRSMIGI"/>
<evidence type="ECO:0000256" key="9">
    <source>
        <dbReference type="SAM" id="Phobius"/>
    </source>
</evidence>
<dbReference type="Pfam" id="PF04143">
    <property type="entry name" value="Sulf_transp"/>
    <property type="match status" value="1"/>
</dbReference>
<dbReference type="PANTHER" id="PTHR30574">
    <property type="entry name" value="INNER MEMBRANE PROTEIN YEDE"/>
    <property type="match status" value="1"/>
</dbReference>
<keyword evidence="5 9" id="KW-0812">Transmembrane</keyword>
<evidence type="ECO:0000313" key="10">
    <source>
        <dbReference type="EnsemblMetazoa" id="G9170.5:cds"/>
    </source>
</evidence>
<keyword evidence="11" id="KW-1185">Reference proteome</keyword>
<sequence>MASVRNVRHRGQPETAMTSSLLHATKSNQVSYIDVEVDSNDSLSVREGWKEGGDSKPEGDGRCKHCGRTLLKMAGVALSGVVFGIAMEKSRVFEPKSIRDQMVFNNFIMLKMFLSAVAIGQVCMAILSLLPATKDRFQSASQEFVSCFDDRGIFSSALGAFLLGVGMSLSGACPGMVLPQVGAWVPNSLFTLLGALIGALTYGLLGSHLSSLTKPKICFQHKQVHEKLDVQYAVIAVPMAAVVGVAVFCLEWFWPNNKDLESLGRLPELESNIITTIAWPPYVGGALIGLLQVPIILLVNDTIGGSSSYVTVVAQMFFTKNLQQKFRYLADKRSGISNWWQVVYVVCAIVGGALSAASSTSFGVAKGVPVYMGLLGGIVMLWGARFAAGCTSGHGLSGMGLLTWLSFIAVPAMFAGGIVTAFSMQATGALDTYVTAMGDVS</sequence>
<evidence type="ECO:0000256" key="7">
    <source>
        <dbReference type="ARBA" id="ARBA00023136"/>
    </source>
</evidence>
<feature type="transmembrane region" description="Helical" evidence="9">
    <location>
        <begin position="230"/>
        <end position="253"/>
    </location>
</feature>
<protein>
    <recommendedName>
        <fullName evidence="12">Sulphur transport domain-containing protein</fullName>
    </recommendedName>
</protein>
<evidence type="ECO:0000256" key="1">
    <source>
        <dbReference type="ARBA" id="ARBA00004429"/>
    </source>
</evidence>
<name>A0A8W8NS97_MAGGI</name>
<evidence type="ECO:0000256" key="5">
    <source>
        <dbReference type="ARBA" id="ARBA00022692"/>
    </source>
</evidence>
<evidence type="ECO:0000256" key="4">
    <source>
        <dbReference type="ARBA" id="ARBA00022519"/>
    </source>
</evidence>
<keyword evidence="4" id="KW-0997">Cell inner membrane</keyword>
<evidence type="ECO:0000256" key="3">
    <source>
        <dbReference type="ARBA" id="ARBA00022475"/>
    </source>
</evidence>
<feature type="transmembrane region" description="Helical" evidence="9">
    <location>
        <begin position="342"/>
        <end position="364"/>
    </location>
</feature>
<keyword evidence="2" id="KW-0813">Transport</keyword>
<evidence type="ECO:0000313" key="11">
    <source>
        <dbReference type="Proteomes" id="UP000005408"/>
    </source>
</evidence>
<dbReference type="InterPro" id="IPR007272">
    <property type="entry name" value="Sulf_transp_TsuA/YedE"/>
</dbReference>
<feature type="transmembrane region" description="Helical" evidence="9">
    <location>
        <begin position="70"/>
        <end position="87"/>
    </location>
</feature>
<feature type="transmembrane region" description="Helical" evidence="9">
    <location>
        <begin position="153"/>
        <end position="177"/>
    </location>
</feature>
<accession>A0A8W8NS97</accession>
<keyword evidence="7 9" id="KW-0472">Membrane</keyword>
<dbReference type="OrthoDB" id="10254418at2759"/>
<proteinExistence type="predicted"/>
<keyword evidence="3" id="KW-1003">Cell membrane</keyword>
<evidence type="ECO:0000256" key="2">
    <source>
        <dbReference type="ARBA" id="ARBA00022448"/>
    </source>
</evidence>
<dbReference type="PANTHER" id="PTHR30574:SF1">
    <property type="entry name" value="SULPHUR TRANSPORT DOMAIN-CONTAINING PROTEIN"/>
    <property type="match status" value="1"/>
</dbReference>
<evidence type="ECO:0008006" key="12">
    <source>
        <dbReference type="Google" id="ProtNLM"/>
    </source>
</evidence>
<dbReference type="EnsemblMetazoa" id="G9170.8">
    <property type="protein sequence ID" value="G9170.8:cds"/>
    <property type="gene ID" value="G9170"/>
</dbReference>
<dbReference type="AlphaFoldDB" id="A0A8W8NS97"/>
<dbReference type="Proteomes" id="UP000005408">
    <property type="component" value="Unassembled WGS sequence"/>
</dbReference>
<evidence type="ECO:0000256" key="8">
    <source>
        <dbReference type="SAM" id="MobiDB-lite"/>
    </source>
</evidence>
<dbReference type="GO" id="GO:0005886">
    <property type="term" value="C:plasma membrane"/>
    <property type="evidence" value="ECO:0007669"/>
    <property type="project" value="UniProtKB-SubCell"/>
</dbReference>
<organism evidence="10 11">
    <name type="scientific">Magallana gigas</name>
    <name type="common">Pacific oyster</name>
    <name type="synonym">Crassostrea gigas</name>
    <dbReference type="NCBI Taxonomy" id="29159"/>
    <lineage>
        <taxon>Eukaryota</taxon>
        <taxon>Metazoa</taxon>
        <taxon>Spiralia</taxon>
        <taxon>Lophotrochozoa</taxon>
        <taxon>Mollusca</taxon>
        <taxon>Bivalvia</taxon>
        <taxon>Autobranchia</taxon>
        <taxon>Pteriomorphia</taxon>
        <taxon>Ostreida</taxon>
        <taxon>Ostreoidea</taxon>
        <taxon>Ostreidae</taxon>
        <taxon>Magallana</taxon>
    </lineage>
</organism>
<feature type="region of interest" description="Disordered" evidence="8">
    <location>
        <begin position="1"/>
        <end position="20"/>
    </location>
</feature>
<feature type="transmembrane region" description="Helical" evidence="9">
    <location>
        <begin position="273"/>
        <end position="299"/>
    </location>
</feature>
<feature type="transmembrane region" description="Helical" evidence="9">
    <location>
        <begin position="370"/>
        <end position="388"/>
    </location>
</feature>
<evidence type="ECO:0000256" key="6">
    <source>
        <dbReference type="ARBA" id="ARBA00022989"/>
    </source>
</evidence>
<reference evidence="10" key="1">
    <citation type="submission" date="2022-08" db="UniProtKB">
        <authorList>
            <consortium name="EnsemblMetazoa"/>
        </authorList>
    </citation>
    <scope>IDENTIFICATION</scope>
    <source>
        <strain evidence="10">05x7-T-G4-1.051#20</strain>
    </source>
</reference>
<dbReference type="EnsemblMetazoa" id="G9170.5">
    <property type="protein sequence ID" value="G9170.5:cds"/>
    <property type="gene ID" value="G9170"/>
</dbReference>
<keyword evidence="6 9" id="KW-1133">Transmembrane helix</keyword>
<feature type="compositionally biased region" description="Basic residues" evidence="8">
    <location>
        <begin position="1"/>
        <end position="10"/>
    </location>
</feature>
<feature type="transmembrane region" description="Helical" evidence="9">
    <location>
        <begin position="107"/>
        <end position="132"/>
    </location>
</feature>
<feature type="transmembrane region" description="Helical" evidence="9">
    <location>
        <begin position="189"/>
        <end position="209"/>
    </location>
</feature>
<comment type="subcellular location">
    <subcellularLocation>
        <location evidence="1">Cell inner membrane</location>
        <topology evidence="1">Multi-pass membrane protein</topology>
    </subcellularLocation>
</comment>